<feature type="transmembrane region" description="Helical" evidence="7">
    <location>
        <begin position="61"/>
        <end position="80"/>
    </location>
</feature>
<protein>
    <recommendedName>
        <fullName evidence="8">Major facilitator superfamily (MFS) profile domain-containing protein</fullName>
    </recommendedName>
</protein>
<evidence type="ECO:0000256" key="5">
    <source>
        <dbReference type="ARBA" id="ARBA00023136"/>
    </source>
</evidence>
<feature type="transmembrane region" description="Helical" evidence="7">
    <location>
        <begin position="21"/>
        <end position="41"/>
    </location>
</feature>
<dbReference type="GO" id="GO:0022857">
    <property type="term" value="F:transmembrane transporter activity"/>
    <property type="evidence" value="ECO:0007669"/>
    <property type="project" value="InterPro"/>
</dbReference>
<dbReference type="PANTHER" id="PTHR48020">
    <property type="entry name" value="PROTON MYO-INOSITOL COTRANSPORTER"/>
    <property type="match status" value="1"/>
</dbReference>
<proteinExistence type="predicted"/>
<feature type="domain" description="Major facilitator superfamily (MFS) profile" evidence="8">
    <location>
        <begin position="19"/>
        <end position="446"/>
    </location>
</feature>
<keyword evidence="5 7" id="KW-0472">Membrane</keyword>
<dbReference type="InterPro" id="IPR050814">
    <property type="entry name" value="Myo-inositol_Transporter"/>
</dbReference>
<dbReference type="GO" id="GO:0016020">
    <property type="term" value="C:membrane"/>
    <property type="evidence" value="ECO:0007669"/>
    <property type="project" value="UniProtKB-SubCell"/>
</dbReference>
<comment type="subcellular location">
    <subcellularLocation>
        <location evidence="1">Membrane</location>
        <topology evidence="1">Multi-pass membrane protein</topology>
    </subcellularLocation>
</comment>
<keyword evidence="2" id="KW-0813">Transport</keyword>
<feature type="transmembrane region" description="Helical" evidence="7">
    <location>
        <begin position="420"/>
        <end position="443"/>
    </location>
</feature>
<evidence type="ECO:0000256" key="6">
    <source>
        <dbReference type="SAM" id="MobiDB-lite"/>
    </source>
</evidence>
<keyword evidence="4 7" id="KW-1133">Transmembrane helix</keyword>
<feature type="transmembrane region" description="Helical" evidence="7">
    <location>
        <begin position="359"/>
        <end position="381"/>
    </location>
</feature>
<dbReference type="Proteomes" id="UP000689195">
    <property type="component" value="Unassembled WGS sequence"/>
</dbReference>
<feature type="transmembrane region" description="Helical" evidence="7">
    <location>
        <begin position="145"/>
        <end position="168"/>
    </location>
</feature>
<keyword evidence="10" id="KW-1185">Reference proteome</keyword>
<dbReference type="AlphaFoldDB" id="A0A8S1WXM3"/>
<feature type="transmembrane region" description="Helical" evidence="7">
    <location>
        <begin position="330"/>
        <end position="353"/>
    </location>
</feature>
<dbReference type="Pfam" id="PF00083">
    <property type="entry name" value="Sugar_tr"/>
    <property type="match status" value="1"/>
</dbReference>
<feature type="transmembrane region" description="Helical" evidence="7">
    <location>
        <begin position="303"/>
        <end position="323"/>
    </location>
</feature>
<evidence type="ECO:0000256" key="3">
    <source>
        <dbReference type="ARBA" id="ARBA00022692"/>
    </source>
</evidence>
<evidence type="ECO:0000256" key="4">
    <source>
        <dbReference type="ARBA" id="ARBA00022989"/>
    </source>
</evidence>
<dbReference type="InterPro" id="IPR005828">
    <property type="entry name" value="MFS_sugar_transport-like"/>
</dbReference>
<dbReference type="EMBL" id="CAJJDO010000097">
    <property type="protein sequence ID" value="CAD8190586.1"/>
    <property type="molecule type" value="Genomic_DNA"/>
</dbReference>
<organism evidence="9 10">
    <name type="scientific">Paramecium pentaurelia</name>
    <dbReference type="NCBI Taxonomy" id="43138"/>
    <lineage>
        <taxon>Eukaryota</taxon>
        <taxon>Sar</taxon>
        <taxon>Alveolata</taxon>
        <taxon>Ciliophora</taxon>
        <taxon>Intramacronucleata</taxon>
        <taxon>Oligohymenophorea</taxon>
        <taxon>Peniculida</taxon>
        <taxon>Parameciidae</taxon>
        <taxon>Paramecium</taxon>
    </lineage>
</organism>
<evidence type="ECO:0000313" key="10">
    <source>
        <dbReference type="Proteomes" id="UP000689195"/>
    </source>
</evidence>
<feature type="transmembrane region" description="Helical" evidence="7">
    <location>
        <begin position="261"/>
        <end position="283"/>
    </location>
</feature>
<dbReference type="InterPro" id="IPR020846">
    <property type="entry name" value="MFS_dom"/>
</dbReference>
<name>A0A8S1WXM3_9CILI</name>
<sequence length="517" mass="58490">MSSQNNNSNVRSKISTIMMNMNIAIGSLNIGYVLSYLTLSIDTLFANLQIKEEDRTSKLSLLNGILPLGCVIGVLVGYIIKLKLTNKQCLQVADVIGIFSLLATISNYEVIVAVRFFLGISNGISSLIMPVYIKSLCPPQYFSQMSMLVGYGINTGLAIGQLMGIGYINYHGSTSNWWRVVFSFPSIICIVRSLIIHFIYNYESPEQLIKRGNYEQAQYVICQIYKLEYVEEQYERYTKLAQQQFQQKQQSFFKVFEKQKLITLQVGIISMLVQIWCGSFAVFYYSAQIFSDLSDNDITQKTIFTICLGLSGFLAQFLTIYMVNKIGSKYILMIGSLIIGSLNLAVSIISQHANQGTEFIIFILLLLLIMTFAATLGPVAWSIVPQINDSDGTFISTELRWSFQAILIFCFPFLEKGIKIFGGFLLFALINYLYFIYCHFYLIDGRGKTNEQLVAMYHNKYGYSVVPLENQNNLPNIQTEAPNTQIKQLVNDLPINQEEGGDLPENQDQGVEIEQEM</sequence>
<feature type="region of interest" description="Disordered" evidence="6">
    <location>
        <begin position="497"/>
        <end position="517"/>
    </location>
</feature>
<reference evidence="9" key="1">
    <citation type="submission" date="2021-01" db="EMBL/GenBank/DDBJ databases">
        <authorList>
            <consortium name="Genoscope - CEA"/>
            <person name="William W."/>
        </authorList>
    </citation>
    <scope>NUCLEOTIDE SEQUENCE</scope>
</reference>
<evidence type="ECO:0000256" key="2">
    <source>
        <dbReference type="ARBA" id="ARBA00022448"/>
    </source>
</evidence>
<evidence type="ECO:0000256" key="1">
    <source>
        <dbReference type="ARBA" id="ARBA00004141"/>
    </source>
</evidence>
<evidence type="ECO:0000313" key="9">
    <source>
        <dbReference type="EMBL" id="CAD8190586.1"/>
    </source>
</evidence>
<comment type="caution">
    <text evidence="9">The sequence shown here is derived from an EMBL/GenBank/DDBJ whole genome shotgun (WGS) entry which is preliminary data.</text>
</comment>
<keyword evidence="3 7" id="KW-0812">Transmembrane</keyword>
<dbReference type="PROSITE" id="PS50850">
    <property type="entry name" value="MFS"/>
    <property type="match status" value="1"/>
</dbReference>
<feature type="transmembrane region" description="Helical" evidence="7">
    <location>
        <begin position="180"/>
        <end position="200"/>
    </location>
</feature>
<gene>
    <name evidence="9" type="ORF">PPENT_87.1.T0970003</name>
</gene>
<feature type="transmembrane region" description="Helical" evidence="7">
    <location>
        <begin position="114"/>
        <end position="133"/>
    </location>
</feature>
<accession>A0A8S1WXM3</accession>
<evidence type="ECO:0000259" key="8">
    <source>
        <dbReference type="PROSITE" id="PS50850"/>
    </source>
</evidence>
<dbReference type="FunFam" id="1.20.1250.20:FF:000818">
    <property type="entry name" value="Uncharacterized protein"/>
    <property type="match status" value="1"/>
</dbReference>
<dbReference type="PANTHER" id="PTHR48020:SF12">
    <property type="entry name" value="PROTON MYO-INOSITOL COTRANSPORTER"/>
    <property type="match status" value="1"/>
</dbReference>
<evidence type="ECO:0000256" key="7">
    <source>
        <dbReference type="SAM" id="Phobius"/>
    </source>
</evidence>
<dbReference type="OrthoDB" id="4044674at2759"/>